<keyword evidence="1" id="KW-0677">Repeat</keyword>
<dbReference type="InParanoid" id="A0A330L136"/>
<dbReference type="AlphaFoldDB" id="A0A330L136"/>
<keyword evidence="5" id="KW-0732">Signal</keyword>
<dbReference type="PANTHER" id="PTHR44858:SF1">
    <property type="entry name" value="UDP-N-ACETYLGLUCOSAMINE--PEPTIDE N-ACETYLGLUCOSAMINYLTRANSFERASE SPINDLY-RELATED"/>
    <property type="match status" value="1"/>
</dbReference>
<feature type="signal peptide" evidence="5">
    <location>
        <begin position="1"/>
        <end position="28"/>
    </location>
</feature>
<dbReference type="Proteomes" id="UP000248168">
    <property type="component" value="Unassembled WGS sequence"/>
</dbReference>
<organism evidence="6 7">
    <name type="scientific">Nitrospira lenta</name>
    <dbReference type="NCBI Taxonomy" id="1436998"/>
    <lineage>
        <taxon>Bacteria</taxon>
        <taxon>Pseudomonadati</taxon>
        <taxon>Nitrospirota</taxon>
        <taxon>Nitrospiria</taxon>
        <taxon>Nitrospirales</taxon>
        <taxon>Nitrospiraceae</taxon>
        <taxon>Nitrospira</taxon>
    </lineage>
</organism>
<gene>
    <name evidence="6" type="ORF">NITLEN_10526</name>
</gene>
<feature type="chain" id="PRO_5016349905" evidence="5">
    <location>
        <begin position="29"/>
        <end position="424"/>
    </location>
</feature>
<evidence type="ECO:0000313" key="6">
    <source>
        <dbReference type="EMBL" id="SPP63440.1"/>
    </source>
</evidence>
<evidence type="ECO:0000256" key="3">
    <source>
        <dbReference type="PROSITE-ProRule" id="PRU00339"/>
    </source>
</evidence>
<keyword evidence="7" id="KW-1185">Reference proteome</keyword>
<evidence type="ECO:0000256" key="4">
    <source>
        <dbReference type="SAM" id="MobiDB-lite"/>
    </source>
</evidence>
<dbReference type="SUPFAM" id="SSF48452">
    <property type="entry name" value="TPR-like"/>
    <property type="match status" value="2"/>
</dbReference>
<evidence type="ECO:0000256" key="2">
    <source>
        <dbReference type="ARBA" id="ARBA00022803"/>
    </source>
</evidence>
<accession>A0A330L136</accession>
<feature type="region of interest" description="Disordered" evidence="4">
    <location>
        <begin position="164"/>
        <end position="187"/>
    </location>
</feature>
<dbReference type="PANTHER" id="PTHR44858">
    <property type="entry name" value="TETRATRICOPEPTIDE REPEAT PROTEIN 6"/>
    <property type="match status" value="1"/>
</dbReference>
<dbReference type="Gene3D" id="1.25.40.10">
    <property type="entry name" value="Tetratricopeptide repeat domain"/>
    <property type="match status" value="2"/>
</dbReference>
<evidence type="ECO:0000256" key="5">
    <source>
        <dbReference type="SAM" id="SignalP"/>
    </source>
</evidence>
<dbReference type="InterPro" id="IPR011990">
    <property type="entry name" value="TPR-like_helical_dom_sf"/>
</dbReference>
<dbReference type="PROSITE" id="PS50005">
    <property type="entry name" value="TPR"/>
    <property type="match status" value="1"/>
</dbReference>
<dbReference type="EMBL" id="OUNR01000001">
    <property type="protein sequence ID" value="SPP63440.1"/>
    <property type="molecule type" value="Genomic_DNA"/>
</dbReference>
<dbReference type="InterPro" id="IPR019734">
    <property type="entry name" value="TPR_rpt"/>
</dbReference>
<keyword evidence="2 3" id="KW-0802">TPR repeat</keyword>
<reference evidence="7" key="1">
    <citation type="submission" date="2018-04" db="EMBL/GenBank/DDBJ databases">
        <authorList>
            <person name="Lucker S."/>
            <person name="Sakoula D."/>
        </authorList>
    </citation>
    <scope>NUCLEOTIDE SEQUENCE [LARGE SCALE GENOMIC DNA]</scope>
</reference>
<feature type="repeat" description="TPR" evidence="3">
    <location>
        <begin position="351"/>
        <end position="384"/>
    </location>
</feature>
<dbReference type="SMART" id="SM00028">
    <property type="entry name" value="TPR"/>
    <property type="match status" value="3"/>
</dbReference>
<proteinExistence type="predicted"/>
<evidence type="ECO:0000313" key="7">
    <source>
        <dbReference type="Proteomes" id="UP000248168"/>
    </source>
</evidence>
<name>A0A330L136_9BACT</name>
<sequence>MNRATLLPLTPAALLLPIIFLVASEATATETTVVTEGQYVMADGDTLAMAEDKVLQRAQRKAVEEAGIYLESTFHDYESVRNGKSTQVSALEIRTLAAAITKTDVLESRRSFEHGRPVFTIRIRAVVNVDHLQEAVRRWRSEEQLAAHFRQLQKENAELKAQLREAQTPPSGVRTLAIDPPGRTGSQGQARHLLETALHSYNLRQKIDLTSQAAALDPQFVDPLIVRGQTYLKMASLAFSNKSLPSEYSEYIDCARMDFDRALILDARNPWALLGQGDVHTWLNQPEVAENAYTQALEIDPFFDIARQRLIRVTTSQARKLVSTKQWGPAMTTLNRMLNSSASESWIPSQKEAYLLRGELHQRLNQSAQAIDDLSVVIDIDPTHVQALMMRGQLYQEQQHGQLAKEDFEQACILGAPTACEQLP</sequence>
<dbReference type="OrthoDB" id="9774874at2"/>
<dbReference type="InterPro" id="IPR050498">
    <property type="entry name" value="Ycf3"/>
</dbReference>
<dbReference type="Pfam" id="PF13174">
    <property type="entry name" value="TPR_6"/>
    <property type="match status" value="1"/>
</dbReference>
<dbReference type="RefSeq" id="WP_121987970.1">
    <property type="nucleotide sequence ID" value="NZ_OUNR01000001.1"/>
</dbReference>
<protein>
    <submittedName>
        <fullName evidence="6">Uncharacterized protein</fullName>
    </submittedName>
</protein>
<evidence type="ECO:0000256" key="1">
    <source>
        <dbReference type="ARBA" id="ARBA00022737"/>
    </source>
</evidence>